<accession>A0A2K3ZKP7</accession>
<dbReference type="OrthoDB" id="2411736at2"/>
<feature type="transmembrane region" description="Helical" evidence="1">
    <location>
        <begin position="16"/>
        <end position="34"/>
    </location>
</feature>
<dbReference type="EMBL" id="QKYD01000108">
    <property type="protein sequence ID" value="REI21334.1"/>
    <property type="molecule type" value="Genomic_DNA"/>
</dbReference>
<evidence type="ECO:0000313" key="2">
    <source>
        <dbReference type="EMBL" id="MBH9580778.1"/>
    </source>
</evidence>
<keyword evidence="7" id="KW-1185">Reference proteome</keyword>
<dbReference type="EMBL" id="JAEDAQ010000007">
    <property type="protein sequence ID" value="MBH9580778.1"/>
    <property type="molecule type" value="Genomic_DNA"/>
</dbReference>
<protein>
    <recommendedName>
        <fullName evidence="8">Sensor histidine kinase</fullName>
    </recommendedName>
</protein>
<sequence>MNDTERLKRSRFERNLIAIPYIIFGIIIALVFIFSPIPVVLVTFFAIFTVYNVIAMFIAFLFKYGRTTLYLLVMTLCMSLAVAFLLYMMFKMP</sequence>
<feature type="transmembrane region" description="Helical" evidence="1">
    <location>
        <begin position="40"/>
        <end position="62"/>
    </location>
</feature>
<keyword evidence="1" id="KW-1133">Transmembrane helix</keyword>
<dbReference type="AlphaFoldDB" id="A0A2K3ZKP7"/>
<evidence type="ECO:0000313" key="5">
    <source>
        <dbReference type="Proteomes" id="UP000256337"/>
    </source>
</evidence>
<gene>
    <name evidence="4" type="ORF">DOS76_07180</name>
    <name evidence="3" type="ORF">DOS83_11135</name>
    <name evidence="2" type="ORF">I9026_05265</name>
</gene>
<name>A0A2K3ZKP7_9STAP</name>
<evidence type="ECO:0008006" key="8">
    <source>
        <dbReference type="Google" id="ProtNLM"/>
    </source>
</evidence>
<dbReference type="EMBL" id="QKXQ01000524">
    <property type="protein sequence ID" value="REH91682.1"/>
    <property type="molecule type" value="Genomic_DNA"/>
</dbReference>
<evidence type="ECO:0000313" key="6">
    <source>
        <dbReference type="Proteomes" id="UP000256562"/>
    </source>
</evidence>
<feature type="transmembrane region" description="Helical" evidence="1">
    <location>
        <begin position="69"/>
        <end position="90"/>
    </location>
</feature>
<organism evidence="3 6">
    <name type="scientific">Staphylococcus felis</name>
    <dbReference type="NCBI Taxonomy" id="46127"/>
    <lineage>
        <taxon>Bacteria</taxon>
        <taxon>Bacillati</taxon>
        <taxon>Bacillota</taxon>
        <taxon>Bacilli</taxon>
        <taxon>Bacillales</taxon>
        <taxon>Staphylococcaceae</taxon>
        <taxon>Staphylococcus</taxon>
    </lineage>
</organism>
<dbReference type="KEGG" id="sfq:C7J90_01270"/>
<dbReference type="GeneID" id="48056836"/>
<dbReference type="Proteomes" id="UP000256337">
    <property type="component" value="Unassembled WGS sequence"/>
</dbReference>
<reference evidence="2 7" key="2">
    <citation type="submission" date="2020-12" db="EMBL/GenBank/DDBJ databases">
        <title>Genomic analysis of Staphylococcus felis from a cat with skin infection.</title>
        <authorList>
            <person name="Aslantas O."/>
            <person name="Keskin O."/>
            <person name="Buyukaltay K."/>
            <person name="Gullu Yucetepe A."/>
        </authorList>
    </citation>
    <scope>NUCLEOTIDE SEQUENCE [LARGE SCALE GENOMIC DNA]</scope>
    <source>
        <strain evidence="2 7">HARRANVET</strain>
    </source>
</reference>
<reference evidence="5 6" key="1">
    <citation type="journal article" date="2018" name="Vet. Microbiol.">
        <title>Characterisation of Staphylococcus felis isolated from cats using whole genome sequencing.</title>
        <authorList>
            <person name="Worthing K."/>
            <person name="Pang S."/>
            <person name="Trott D.J."/>
            <person name="Abraham S."/>
            <person name="Coombs G.W."/>
            <person name="Jordan D."/>
            <person name="McIntyre L."/>
            <person name="Davies M.R."/>
            <person name="Norris J."/>
        </authorList>
    </citation>
    <scope>NUCLEOTIDE SEQUENCE [LARGE SCALE GENOMIC DNA]</scope>
    <source>
        <strain evidence="4 5">F25</strain>
        <strain evidence="3 6">F9</strain>
    </source>
</reference>
<dbReference type="Proteomes" id="UP000256562">
    <property type="component" value="Unassembled WGS sequence"/>
</dbReference>
<dbReference type="RefSeq" id="WP_103207422.1">
    <property type="nucleotide sequence ID" value="NZ_CAJUZR010000016.1"/>
</dbReference>
<evidence type="ECO:0000256" key="1">
    <source>
        <dbReference type="SAM" id="Phobius"/>
    </source>
</evidence>
<dbReference type="Proteomes" id="UP000597038">
    <property type="component" value="Unassembled WGS sequence"/>
</dbReference>
<evidence type="ECO:0000313" key="4">
    <source>
        <dbReference type="EMBL" id="REI21334.1"/>
    </source>
</evidence>
<proteinExistence type="predicted"/>
<evidence type="ECO:0000313" key="7">
    <source>
        <dbReference type="Proteomes" id="UP000597038"/>
    </source>
</evidence>
<evidence type="ECO:0000313" key="3">
    <source>
        <dbReference type="EMBL" id="REH91682.1"/>
    </source>
</evidence>
<keyword evidence="1" id="KW-0472">Membrane</keyword>
<keyword evidence="1" id="KW-0812">Transmembrane</keyword>
<comment type="caution">
    <text evidence="3">The sequence shown here is derived from an EMBL/GenBank/DDBJ whole genome shotgun (WGS) entry which is preliminary data.</text>
</comment>